<proteinExistence type="predicted"/>
<sequence>MSRFKLMLSMVLALFALELSAGENSPVTLENVEAPPEISPDEPLRSKFSAPLAARY</sequence>
<feature type="region of interest" description="Disordered" evidence="1">
    <location>
        <begin position="33"/>
        <end position="56"/>
    </location>
</feature>
<evidence type="ECO:0000256" key="1">
    <source>
        <dbReference type="SAM" id="MobiDB-lite"/>
    </source>
</evidence>
<accession>A0A382YYH8</accession>
<dbReference type="AlphaFoldDB" id="A0A382YYH8"/>
<protein>
    <submittedName>
        <fullName evidence="2">Uncharacterized protein</fullName>
    </submittedName>
</protein>
<feature type="non-terminal residue" evidence="2">
    <location>
        <position position="56"/>
    </location>
</feature>
<name>A0A382YYH8_9ZZZZ</name>
<dbReference type="EMBL" id="UINC01179525">
    <property type="protein sequence ID" value="SVD88243.1"/>
    <property type="molecule type" value="Genomic_DNA"/>
</dbReference>
<organism evidence="2">
    <name type="scientific">marine metagenome</name>
    <dbReference type="NCBI Taxonomy" id="408172"/>
    <lineage>
        <taxon>unclassified sequences</taxon>
        <taxon>metagenomes</taxon>
        <taxon>ecological metagenomes</taxon>
    </lineage>
</organism>
<reference evidence="2" key="1">
    <citation type="submission" date="2018-05" db="EMBL/GenBank/DDBJ databases">
        <authorList>
            <person name="Lanie J.A."/>
            <person name="Ng W.-L."/>
            <person name="Kazmierczak K.M."/>
            <person name="Andrzejewski T.M."/>
            <person name="Davidsen T.M."/>
            <person name="Wayne K.J."/>
            <person name="Tettelin H."/>
            <person name="Glass J.I."/>
            <person name="Rusch D."/>
            <person name="Podicherti R."/>
            <person name="Tsui H.-C.T."/>
            <person name="Winkler M.E."/>
        </authorList>
    </citation>
    <scope>NUCLEOTIDE SEQUENCE</scope>
</reference>
<gene>
    <name evidence="2" type="ORF">METZ01_LOCUS441097</name>
</gene>
<evidence type="ECO:0000313" key="2">
    <source>
        <dbReference type="EMBL" id="SVD88243.1"/>
    </source>
</evidence>